<dbReference type="PANTHER" id="PTHR10704">
    <property type="entry name" value="CARBOHYDRATE SULFOTRANSFERASE"/>
    <property type="match status" value="1"/>
</dbReference>
<proteinExistence type="predicted"/>
<comment type="caution">
    <text evidence="3">The sequence shown here is derived from an EMBL/GenBank/DDBJ whole genome shotgun (WGS) entry which is preliminary data.</text>
</comment>
<evidence type="ECO:0000256" key="2">
    <source>
        <dbReference type="SAM" id="Phobius"/>
    </source>
</evidence>
<dbReference type="PANTHER" id="PTHR10704:SF44">
    <property type="entry name" value="LD35051P-RELATED"/>
    <property type="match status" value="1"/>
</dbReference>
<keyword evidence="4" id="KW-1185">Reference proteome</keyword>
<dbReference type="InterPro" id="IPR027417">
    <property type="entry name" value="P-loop_NTPase"/>
</dbReference>
<reference evidence="3 4" key="1">
    <citation type="submission" date="2024-08" db="EMBL/GenBank/DDBJ databases">
        <authorList>
            <person name="Cucini C."/>
            <person name="Frati F."/>
        </authorList>
    </citation>
    <scope>NUCLEOTIDE SEQUENCE [LARGE SCALE GENOMIC DNA]</scope>
</reference>
<gene>
    <name evidence="3" type="ORF">ODALV1_LOCUS15045</name>
</gene>
<evidence type="ECO:0000256" key="1">
    <source>
        <dbReference type="SAM" id="MobiDB-lite"/>
    </source>
</evidence>
<protein>
    <recommendedName>
        <fullName evidence="5">Carbohydrate sulfotransferase 5</fullName>
    </recommendedName>
</protein>
<keyword evidence="2" id="KW-0472">Membrane</keyword>
<dbReference type="Pfam" id="PF13469">
    <property type="entry name" value="Sulfotransfer_3"/>
    <property type="match status" value="1"/>
</dbReference>
<keyword evidence="2" id="KW-0812">Transmembrane</keyword>
<sequence>MLPEDLLVGPKREPHELGYVILKSKEKTMLRSPRRTKYFYNILLLIALSLVLYLFSSQFLSSGGGSGGDSSSISSGSSGDSNVIVASVSNSYSSNQRVSSLSVDFNTQKTGELSSSSETAAKNEDDNNEDNDNAMLESSEVGDGEVQQVVFDRGTSSSSTTMRTTTTLEETPTTKDWLKTFSETARKVYAMFSPDYLKEFRKWAVNKQREVIAQEMKGYKYQNGKNGKLNDLVMEKGGQPIRNVIFTTWRSGSTFLGETLDSHPGTFYHYEPLLHFEIKQVRSGKLAKEGLRVLNQLLNCNYTGLNEFMKYGKTHHWLYSHNSRVWQYCEKSYDVCWDTKFLSDMCRLFPFQSVKTVRMRLRLAKTLLENKKFNIRLLLLIRDPRGTMQSRNHRNWCPEDPDCYEPSRLCADMVDDYNFAEKLREQYPDRFLSIRYEDMSLSPYESMQKIFKFFRLQYHPRVEKFLSSHTVANAGGVSSTFRDSKTTPFHWRNDFVGNFSLVTDIQGDCDAAMKLWGYESVNDEDQLLTFNPLRKPPWPEMLVLNSSKAHDEIYVKK</sequence>
<dbReference type="InterPro" id="IPR051135">
    <property type="entry name" value="Gal/GlcNAc/GalNAc_ST"/>
</dbReference>
<feature type="transmembrane region" description="Helical" evidence="2">
    <location>
        <begin position="38"/>
        <end position="56"/>
    </location>
</feature>
<accession>A0ABP1QXZ1</accession>
<evidence type="ECO:0000313" key="4">
    <source>
        <dbReference type="Proteomes" id="UP001642540"/>
    </source>
</evidence>
<feature type="compositionally biased region" description="Low complexity" evidence="1">
    <location>
        <begin position="155"/>
        <end position="169"/>
    </location>
</feature>
<dbReference type="Proteomes" id="UP001642540">
    <property type="component" value="Unassembled WGS sequence"/>
</dbReference>
<organism evidence="3 4">
    <name type="scientific">Orchesella dallaii</name>
    <dbReference type="NCBI Taxonomy" id="48710"/>
    <lineage>
        <taxon>Eukaryota</taxon>
        <taxon>Metazoa</taxon>
        <taxon>Ecdysozoa</taxon>
        <taxon>Arthropoda</taxon>
        <taxon>Hexapoda</taxon>
        <taxon>Collembola</taxon>
        <taxon>Entomobryomorpha</taxon>
        <taxon>Entomobryoidea</taxon>
        <taxon>Orchesellidae</taxon>
        <taxon>Orchesellinae</taxon>
        <taxon>Orchesella</taxon>
    </lineage>
</organism>
<dbReference type="EMBL" id="CAXLJM020000046">
    <property type="protein sequence ID" value="CAL8111447.1"/>
    <property type="molecule type" value="Genomic_DNA"/>
</dbReference>
<name>A0ABP1QXZ1_9HEXA</name>
<evidence type="ECO:0008006" key="5">
    <source>
        <dbReference type="Google" id="ProtNLM"/>
    </source>
</evidence>
<evidence type="ECO:0000313" key="3">
    <source>
        <dbReference type="EMBL" id="CAL8111447.1"/>
    </source>
</evidence>
<feature type="region of interest" description="Disordered" evidence="1">
    <location>
        <begin position="150"/>
        <end position="169"/>
    </location>
</feature>
<dbReference type="Gene3D" id="3.40.50.300">
    <property type="entry name" value="P-loop containing nucleotide triphosphate hydrolases"/>
    <property type="match status" value="1"/>
</dbReference>
<feature type="compositionally biased region" description="Polar residues" evidence="1">
    <location>
        <begin position="109"/>
        <end position="120"/>
    </location>
</feature>
<dbReference type="SUPFAM" id="SSF52540">
    <property type="entry name" value="P-loop containing nucleoside triphosphate hydrolases"/>
    <property type="match status" value="1"/>
</dbReference>
<feature type="region of interest" description="Disordered" evidence="1">
    <location>
        <begin position="109"/>
        <end position="141"/>
    </location>
</feature>
<keyword evidence="2" id="KW-1133">Transmembrane helix</keyword>